<dbReference type="InterPro" id="IPR015273">
    <property type="entry name" value="Cys-tRNA-synt_Ia_DALR"/>
</dbReference>
<evidence type="ECO:0000256" key="6">
    <source>
        <dbReference type="ARBA" id="ARBA00022723"/>
    </source>
</evidence>
<comment type="subunit">
    <text evidence="3 13">Monomer.</text>
</comment>
<evidence type="ECO:0000256" key="14">
    <source>
        <dbReference type="SAM" id="MobiDB-lite"/>
    </source>
</evidence>
<reference evidence="16 17" key="1">
    <citation type="submission" date="2018-06" db="EMBL/GenBank/DDBJ databases">
        <authorList>
            <consortium name="Pathogen Informatics"/>
            <person name="Doyle S."/>
        </authorList>
    </citation>
    <scope>NUCLEOTIDE SEQUENCE [LARGE SCALE GENOMIC DNA]</scope>
    <source>
        <strain evidence="16 17">NCTC11819</strain>
    </source>
</reference>
<feature type="binding site" evidence="13">
    <location>
        <position position="245"/>
    </location>
    <ligand>
        <name>Zn(2+)</name>
        <dbReference type="ChEBI" id="CHEBI:29105"/>
    </ligand>
</feature>
<dbReference type="GeneID" id="61168842"/>
<dbReference type="HAMAP" id="MF_00041">
    <property type="entry name" value="Cys_tRNA_synth"/>
    <property type="match status" value="1"/>
</dbReference>
<dbReference type="NCBIfam" id="TIGR00435">
    <property type="entry name" value="cysS"/>
    <property type="match status" value="1"/>
</dbReference>
<keyword evidence="5 13" id="KW-0436">Ligase</keyword>
<keyword evidence="4 13" id="KW-0963">Cytoplasm</keyword>
<dbReference type="Gene3D" id="3.40.50.620">
    <property type="entry name" value="HUPs"/>
    <property type="match status" value="1"/>
</dbReference>
<evidence type="ECO:0000256" key="3">
    <source>
        <dbReference type="ARBA" id="ARBA00011245"/>
    </source>
</evidence>
<dbReference type="RefSeq" id="WP_114989742.1">
    <property type="nucleotide sequence ID" value="NZ_CAMXYF010000003.1"/>
</dbReference>
<keyword evidence="6 13" id="KW-0479">Metal-binding</keyword>
<dbReference type="SUPFAM" id="SSF52374">
    <property type="entry name" value="Nucleotidylyl transferase"/>
    <property type="match status" value="1"/>
</dbReference>
<dbReference type="InterPro" id="IPR015803">
    <property type="entry name" value="Cys-tRNA-ligase"/>
</dbReference>
<dbReference type="GO" id="GO:0004817">
    <property type="term" value="F:cysteine-tRNA ligase activity"/>
    <property type="evidence" value="ECO:0007669"/>
    <property type="project" value="UniProtKB-UniRule"/>
</dbReference>
<feature type="short sequence motif" description="'HIGH' region" evidence="13">
    <location>
        <begin position="29"/>
        <end position="39"/>
    </location>
</feature>
<dbReference type="SUPFAM" id="SSF47323">
    <property type="entry name" value="Anticodon-binding domain of a subclass of class I aminoacyl-tRNA synthetases"/>
    <property type="match status" value="1"/>
</dbReference>
<gene>
    <name evidence="13 16" type="primary">cysS</name>
    <name evidence="16" type="ORF">NCTC11819_01083</name>
</gene>
<evidence type="ECO:0000256" key="11">
    <source>
        <dbReference type="ARBA" id="ARBA00023146"/>
    </source>
</evidence>
<dbReference type="SMART" id="SM00840">
    <property type="entry name" value="DALR_2"/>
    <property type="match status" value="1"/>
</dbReference>
<dbReference type="GO" id="GO:0005829">
    <property type="term" value="C:cytosol"/>
    <property type="evidence" value="ECO:0007669"/>
    <property type="project" value="TreeGrafter"/>
</dbReference>
<evidence type="ECO:0000256" key="5">
    <source>
        <dbReference type="ARBA" id="ARBA00022598"/>
    </source>
</evidence>
<dbReference type="Pfam" id="PF09190">
    <property type="entry name" value="DALR_2"/>
    <property type="match status" value="1"/>
</dbReference>
<evidence type="ECO:0000256" key="4">
    <source>
        <dbReference type="ARBA" id="ARBA00022490"/>
    </source>
</evidence>
<evidence type="ECO:0000313" key="16">
    <source>
        <dbReference type="EMBL" id="STO16515.1"/>
    </source>
</evidence>
<dbReference type="Pfam" id="PF01406">
    <property type="entry name" value="tRNA-synt_1e"/>
    <property type="match status" value="1"/>
</dbReference>
<comment type="similarity">
    <text evidence="2 13">Belongs to the class-I aminoacyl-tRNA synthetase family.</text>
</comment>
<keyword evidence="11 13" id="KW-0030">Aminoacyl-tRNA synthetase</keyword>
<dbReference type="AlphaFoldDB" id="A0A378PA94"/>
<dbReference type="InterPro" id="IPR009080">
    <property type="entry name" value="tRNAsynth_Ia_anticodon-bd"/>
</dbReference>
<dbReference type="CDD" id="cd00672">
    <property type="entry name" value="CysRS_core"/>
    <property type="match status" value="1"/>
</dbReference>
<comment type="caution">
    <text evidence="16">The sequence shown here is derived from an EMBL/GenBank/DDBJ whole genome shotgun (WGS) entry which is preliminary data.</text>
</comment>
<name>A0A378PA94_9ACTO</name>
<feature type="binding site" evidence="13">
    <location>
        <position position="27"/>
    </location>
    <ligand>
        <name>Zn(2+)</name>
        <dbReference type="ChEBI" id="CHEBI:29105"/>
    </ligand>
</feature>
<feature type="binding site" evidence="13">
    <location>
        <position position="275"/>
    </location>
    <ligand>
        <name>ATP</name>
        <dbReference type="ChEBI" id="CHEBI:30616"/>
    </ligand>
</feature>
<evidence type="ECO:0000259" key="15">
    <source>
        <dbReference type="SMART" id="SM00840"/>
    </source>
</evidence>
<dbReference type="InterPro" id="IPR024909">
    <property type="entry name" value="Cys-tRNA/MSH_ligase"/>
</dbReference>
<evidence type="ECO:0000256" key="8">
    <source>
        <dbReference type="ARBA" id="ARBA00022833"/>
    </source>
</evidence>
<evidence type="ECO:0000256" key="7">
    <source>
        <dbReference type="ARBA" id="ARBA00022741"/>
    </source>
</evidence>
<keyword evidence="7 13" id="KW-0547">Nucleotide-binding</keyword>
<keyword evidence="9 13" id="KW-0067">ATP-binding</keyword>
<evidence type="ECO:0000256" key="1">
    <source>
        <dbReference type="ARBA" id="ARBA00004496"/>
    </source>
</evidence>
<dbReference type="Gene3D" id="1.20.120.1910">
    <property type="entry name" value="Cysteine-tRNA ligase, C-terminal anti-codon recognition domain"/>
    <property type="match status" value="1"/>
</dbReference>
<dbReference type="EMBL" id="UGGQ01000006">
    <property type="protein sequence ID" value="STO16515.1"/>
    <property type="molecule type" value="Genomic_DNA"/>
</dbReference>
<protein>
    <recommendedName>
        <fullName evidence="13">Cysteine--tRNA ligase</fullName>
        <ecNumber evidence="13">6.1.1.16</ecNumber>
    </recommendedName>
    <alternativeName>
        <fullName evidence="13">Cysteinyl-tRNA synthetase</fullName>
        <shortName evidence="13">CysRS</shortName>
    </alternativeName>
</protein>
<dbReference type="PANTHER" id="PTHR10890">
    <property type="entry name" value="CYSTEINYL-TRNA SYNTHETASE"/>
    <property type="match status" value="1"/>
</dbReference>
<keyword evidence="8 13" id="KW-0862">Zinc</keyword>
<evidence type="ECO:0000256" key="2">
    <source>
        <dbReference type="ARBA" id="ARBA00005594"/>
    </source>
</evidence>
<organism evidence="16 17">
    <name type="scientific">Mobiluncus mulieris</name>
    <dbReference type="NCBI Taxonomy" id="2052"/>
    <lineage>
        <taxon>Bacteria</taxon>
        <taxon>Bacillati</taxon>
        <taxon>Actinomycetota</taxon>
        <taxon>Actinomycetes</taxon>
        <taxon>Actinomycetales</taxon>
        <taxon>Actinomycetaceae</taxon>
        <taxon>Mobiluncus</taxon>
    </lineage>
</organism>
<comment type="catalytic activity">
    <reaction evidence="12 13">
        <text>tRNA(Cys) + L-cysteine + ATP = L-cysteinyl-tRNA(Cys) + AMP + diphosphate</text>
        <dbReference type="Rhea" id="RHEA:17773"/>
        <dbReference type="Rhea" id="RHEA-COMP:9661"/>
        <dbReference type="Rhea" id="RHEA-COMP:9679"/>
        <dbReference type="ChEBI" id="CHEBI:30616"/>
        <dbReference type="ChEBI" id="CHEBI:33019"/>
        <dbReference type="ChEBI" id="CHEBI:35235"/>
        <dbReference type="ChEBI" id="CHEBI:78442"/>
        <dbReference type="ChEBI" id="CHEBI:78517"/>
        <dbReference type="ChEBI" id="CHEBI:456215"/>
        <dbReference type="EC" id="6.1.1.16"/>
    </reaction>
</comment>
<evidence type="ECO:0000313" key="17">
    <source>
        <dbReference type="Proteomes" id="UP000255284"/>
    </source>
</evidence>
<feature type="binding site" evidence="13">
    <location>
        <position position="241"/>
    </location>
    <ligand>
        <name>Zn(2+)</name>
        <dbReference type="ChEBI" id="CHEBI:29105"/>
    </ligand>
</feature>
<keyword evidence="10 13" id="KW-0648">Protein biosynthesis</keyword>
<dbReference type="GO" id="GO:0006423">
    <property type="term" value="P:cysteinyl-tRNA aminoacylation"/>
    <property type="evidence" value="ECO:0007669"/>
    <property type="project" value="UniProtKB-UniRule"/>
</dbReference>
<dbReference type="InterPro" id="IPR032678">
    <property type="entry name" value="tRNA-synt_1_cat_dom"/>
</dbReference>
<dbReference type="InterPro" id="IPR014729">
    <property type="entry name" value="Rossmann-like_a/b/a_fold"/>
</dbReference>
<comment type="subcellular location">
    <subcellularLocation>
        <location evidence="1 13">Cytoplasm</location>
    </subcellularLocation>
</comment>
<sequence>MKLYDSATHAVREFKPLNTGKVGLYLCGPTVQGAPHLGHLRAALDFDVLVRWLRRSGLEVTYVRNVTDIDDKILKKSRELGVPWWALAAHFEREFDWAYRALNTVPPDVTPHATGHIPQQIALVQRLLDRGHAYADTAGNVYFAVKSLPDYGSLTNQRVADLATTEDAAQIDAATESGKRDPRDFALWKAAKPEEPADAAWDAPWGRGRPGWHLECSAMSQAYLGDTFDIHGGGLDLRFPHHENEQAQSHGAGWGFARLWMHNAWLTLKGEKMSKSVGNVVGVRRLLGKWPAPVVRLAVIATHYRTNLEFSEDTLVQAAGLWDKFAGFVSAVQSAAGCAGMSNSRGAIPDNAVNSSKPLMNPGEPDPVPPASAPLTDKYGDENPDLARQSELADVTLPEDFVAALDDDLNVPGALPALHRAVKTGHSALASGDTAAAAAQALQLRAMLDVLGLDPADSAWGASDSGASAGAGSKNRKDPSVDCLKSLVAALLEQRGAAKQSRDWARADALRDLLEASGLQITDTPAGATYRVKSIADT</sequence>
<evidence type="ECO:0000256" key="10">
    <source>
        <dbReference type="ARBA" id="ARBA00022917"/>
    </source>
</evidence>
<accession>A0A378PA94</accession>
<dbReference type="GO" id="GO:0008270">
    <property type="term" value="F:zinc ion binding"/>
    <property type="evidence" value="ECO:0007669"/>
    <property type="project" value="UniProtKB-UniRule"/>
</dbReference>
<dbReference type="Proteomes" id="UP000255284">
    <property type="component" value="Unassembled WGS sequence"/>
</dbReference>
<comment type="cofactor">
    <cofactor evidence="13">
        <name>Zn(2+)</name>
        <dbReference type="ChEBI" id="CHEBI:29105"/>
    </cofactor>
    <text evidence="13">Binds 1 zinc ion per subunit.</text>
</comment>
<dbReference type="PRINTS" id="PR00983">
    <property type="entry name" value="TRNASYNTHCYS"/>
</dbReference>
<feature type="binding site" evidence="13">
    <location>
        <position position="216"/>
    </location>
    <ligand>
        <name>Zn(2+)</name>
        <dbReference type="ChEBI" id="CHEBI:29105"/>
    </ligand>
</feature>
<feature type="domain" description="Cysteinyl-tRNA synthetase class Ia DALR" evidence="15">
    <location>
        <begin position="400"/>
        <end position="459"/>
    </location>
</feature>
<evidence type="ECO:0000256" key="13">
    <source>
        <dbReference type="HAMAP-Rule" id="MF_00041"/>
    </source>
</evidence>
<dbReference type="PANTHER" id="PTHR10890:SF30">
    <property type="entry name" value="CYSTEINE--TRNA LIGASE"/>
    <property type="match status" value="1"/>
</dbReference>
<dbReference type="FunFam" id="3.40.50.620:FF:000068">
    <property type="entry name" value="Cysteine--tRNA ligase"/>
    <property type="match status" value="1"/>
</dbReference>
<proteinExistence type="inferred from homology"/>
<feature type="region of interest" description="Disordered" evidence="14">
    <location>
        <begin position="350"/>
        <end position="375"/>
    </location>
</feature>
<evidence type="ECO:0000256" key="9">
    <source>
        <dbReference type="ARBA" id="ARBA00022840"/>
    </source>
</evidence>
<dbReference type="GO" id="GO:0005524">
    <property type="term" value="F:ATP binding"/>
    <property type="evidence" value="ECO:0007669"/>
    <property type="project" value="UniProtKB-UniRule"/>
</dbReference>
<feature type="short sequence motif" description="'KMSKS' region" evidence="13">
    <location>
        <begin position="272"/>
        <end position="276"/>
    </location>
</feature>
<dbReference type="EC" id="6.1.1.16" evidence="13"/>
<evidence type="ECO:0000256" key="12">
    <source>
        <dbReference type="ARBA" id="ARBA00047398"/>
    </source>
</evidence>